<protein>
    <submittedName>
        <fullName evidence="7">AAA family ATPase</fullName>
    </submittedName>
</protein>
<dbReference type="AlphaFoldDB" id="A0A975G2B9"/>
<keyword evidence="3 4" id="KW-0238">DNA-binding</keyword>
<feature type="domain" description="OmpR/PhoB-type" evidence="6">
    <location>
        <begin position="1"/>
        <end position="83"/>
    </location>
</feature>
<dbReference type="Pfam" id="PF13191">
    <property type="entry name" value="AAA_16"/>
    <property type="match status" value="1"/>
</dbReference>
<dbReference type="PROSITE" id="PS51755">
    <property type="entry name" value="OMPR_PHOB"/>
    <property type="match status" value="1"/>
</dbReference>
<dbReference type="Proteomes" id="UP000676409">
    <property type="component" value="Chromosome"/>
</dbReference>
<evidence type="ECO:0000259" key="6">
    <source>
        <dbReference type="PROSITE" id="PS51755"/>
    </source>
</evidence>
<dbReference type="GO" id="GO:0005524">
    <property type="term" value="F:ATP binding"/>
    <property type="evidence" value="ECO:0007669"/>
    <property type="project" value="UniProtKB-KW"/>
</dbReference>
<dbReference type="GO" id="GO:0000160">
    <property type="term" value="P:phosphorelay signal transduction system"/>
    <property type="evidence" value="ECO:0007669"/>
    <property type="project" value="InterPro"/>
</dbReference>
<evidence type="ECO:0000256" key="1">
    <source>
        <dbReference type="ARBA" id="ARBA00022741"/>
    </source>
</evidence>
<dbReference type="InterPro" id="IPR029787">
    <property type="entry name" value="Nucleotide_cyclase"/>
</dbReference>
<dbReference type="GO" id="GO:0009190">
    <property type="term" value="P:cyclic nucleotide biosynthetic process"/>
    <property type="evidence" value="ECO:0007669"/>
    <property type="project" value="InterPro"/>
</dbReference>
<evidence type="ECO:0000256" key="2">
    <source>
        <dbReference type="ARBA" id="ARBA00022840"/>
    </source>
</evidence>
<dbReference type="Gene3D" id="3.30.70.1230">
    <property type="entry name" value="Nucleotide cyclase"/>
    <property type="match status" value="1"/>
</dbReference>
<dbReference type="InterPro" id="IPR016032">
    <property type="entry name" value="Sig_transdc_resp-reg_C-effctor"/>
</dbReference>
<dbReference type="SUPFAM" id="SSF46894">
    <property type="entry name" value="C-terminal effector domain of the bipartite response regulators"/>
    <property type="match status" value="1"/>
</dbReference>
<dbReference type="PROSITE" id="PS50125">
    <property type="entry name" value="GUANYLATE_CYCLASE_2"/>
    <property type="match status" value="1"/>
</dbReference>
<evidence type="ECO:0000259" key="5">
    <source>
        <dbReference type="PROSITE" id="PS50125"/>
    </source>
</evidence>
<dbReference type="InterPro" id="IPR041664">
    <property type="entry name" value="AAA_16"/>
</dbReference>
<dbReference type="InterPro" id="IPR036388">
    <property type="entry name" value="WH-like_DNA-bd_sf"/>
</dbReference>
<accession>A0A975G2B9</accession>
<dbReference type="SUPFAM" id="SSF48452">
    <property type="entry name" value="TPR-like"/>
    <property type="match status" value="1"/>
</dbReference>
<name>A0A975G2B9_9CAUL</name>
<dbReference type="GO" id="GO:0004016">
    <property type="term" value="F:adenylate cyclase activity"/>
    <property type="evidence" value="ECO:0007669"/>
    <property type="project" value="TreeGrafter"/>
</dbReference>
<dbReference type="EMBL" id="CP073078">
    <property type="protein sequence ID" value="QUD89590.1"/>
    <property type="molecule type" value="Genomic_DNA"/>
</dbReference>
<keyword evidence="2" id="KW-0067">ATP-binding</keyword>
<dbReference type="Pfam" id="PF00486">
    <property type="entry name" value="Trans_reg_C"/>
    <property type="match status" value="1"/>
</dbReference>
<dbReference type="CDD" id="cd00383">
    <property type="entry name" value="trans_reg_C"/>
    <property type="match status" value="1"/>
</dbReference>
<dbReference type="SUPFAM" id="SSF52540">
    <property type="entry name" value="P-loop containing nucleoside triphosphate hydrolases"/>
    <property type="match status" value="1"/>
</dbReference>
<proteinExistence type="predicted"/>
<dbReference type="InterPro" id="IPR011990">
    <property type="entry name" value="TPR-like_helical_dom_sf"/>
</dbReference>
<reference evidence="7" key="1">
    <citation type="submission" date="2021-04" db="EMBL/GenBank/DDBJ databases">
        <title>The complete genome sequence of Caulobacter sp. S6.</title>
        <authorList>
            <person name="Tang Y."/>
            <person name="Ouyang W."/>
            <person name="Liu Q."/>
            <person name="Huang B."/>
            <person name="Guo Z."/>
            <person name="Lei P."/>
        </authorList>
    </citation>
    <scope>NUCLEOTIDE SEQUENCE</scope>
    <source>
        <strain evidence="7">S6</strain>
    </source>
</reference>
<organism evidence="7 8">
    <name type="scientific">Phenylobacterium montanum</name>
    <dbReference type="NCBI Taxonomy" id="2823693"/>
    <lineage>
        <taxon>Bacteria</taxon>
        <taxon>Pseudomonadati</taxon>
        <taxon>Pseudomonadota</taxon>
        <taxon>Alphaproteobacteria</taxon>
        <taxon>Caulobacterales</taxon>
        <taxon>Caulobacteraceae</taxon>
        <taxon>Phenylobacterium</taxon>
    </lineage>
</organism>
<dbReference type="GO" id="GO:0006355">
    <property type="term" value="P:regulation of DNA-templated transcription"/>
    <property type="evidence" value="ECO:0007669"/>
    <property type="project" value="InterPro"/>
</dbReference>
<evidence type="ECO:0000313" key="8">
    <source>
        <dbReference type="Proteomes" id="UP000676409"/>
    </source>
</evidence>
<sequence length="1161" mass="124327">MLFRGDKPVALGRRAVALLQALVERPGALVSKDALIAAAWPGQIVEDSNLTVQIAALRRILAGAPGGERWIETMPGRGYRFVGPVGEHVEEAFAVASPPGRASLEIAPGQHRFAERRRITAMSCELTCVPGQLGEPNLEDLQEANAAFQKCVAETANRHDAWVVSQLGNTVLVLFGYPSAHEHDAEQAVRAALELRAAAGTLGPVGGAKLGCRTGIATGMAIIGEIGAIGVSQDREIVGDAPNLAVQLRLSTDLGVVAVDSATRGLIGDLFDCREVDQVTTTGPVEPVRIWQVLGEGLVASRFEALRGTSLTQMVGRDEEIALLLRRWERAVAGEGQVVLISGEPGLGKSRLAAELERRLPGDPHFWQHYYCSPHRQDSALFPFIGELERESGFAGDDPTAARLGKLAALLGGSASPDEDVALLADLLNLPAPEPEVLARLSAARKKERTLAALIRRLEGLARQRPVMVIFEDAHWVDATSRELLDLAIERVRSLPVLLILTFRPEFKPPWTGLAHVTTLALSRLDRRDRKSLVAQVAGKALPDAVLEQIADRTDGVPLFVEELTKSVLENGQQLAEMDRFAADGATPSFAIPTSLYSSLLARLDRAAAVRLAQAGAAIGREFNYMLLRAVSGLSEDQLQSTLARLVASELVFQRGVPPDAVYSFKHALVQDVAYSSLVRGVRRQLHAAIAEALEAQSPGLLETQPELLGHHYAEAGLIEKSVAAWVSAGQRSAARSALAEAAAQFQKALEQLALTPESPERLRQELESCSALGALLRFVKGQAAPETGLAYARTMELWEQLGSPLEFRQAPYGRSMFHVYCGELDQALRVGEHLLSLSRERGDSAGLVLGRSAAGQSLLLAGDFAGSRPHLEELLVVYDPEAHAALVHQTGSHPLMTQAFLGLALFCLGFPDQASARSIAAIADARRLAHPTSLAVALAIGALQASLAGDHLTLDRYANELAVVAAEQGLPFYKAWAAIYRGYTQVQSGDVADGVALLRGGVAAYRATGAVMWLPHFIALQAAGHEVAGQVEEAAALLDDAIAITTRTGERWFAAELARRKGQLLLRQERSEAAEAHYREAVAIAQGQGARLWELRAATSLAQLRCDEGRPTEAADLLAPVHAWFAEGFATPDLQTAKTLLNGLSSGARPAAVAASNYRP</sequence>
<dbReference type="PANTHER" id="PTHR16305">
    <property type="entry name" value="TESTICULAR SOLUBLE ADENYLYL CYCLASE"/>
    <property type="match status" value="1"/>
</dbReference>
<dbReference type="InterPro" id="IPR027417">
    <property type="entry name" value="P-loop_NTPase"/>
</dbReference>
<dbReference type="Gene3D" id="3.40.50.300">
    <property type="entry name" value="P-loop containing nucleotide triphosphate hydrolases"/>
    <property type="match status" value="1"/>
</dbReference>
<evidence type="ECO:0000313" key="7">
    <source>
        <dbReference type="EMBL" id="QUD89590.1"/>
    </source>
</evidence>
<dbReference type="Gene3D" id="1.10.10.10">
    <property type="entry name" value="Winged helix-like DNA-binding domain superfamily/Winged helix DNA-binding domain"/>
    <property type="match status" value="1"/>
</dbReference>
<dbReference type="PANTHER" id="PTHR16305:SF28">
    <property type="entry name" value="GUANYLATE CYCLASE DOMAIN-CONTAINING PROTEIN"/>
    <property type="match status" value="1"/>
</dbReference>
<dbReference type="Gene3D" id="1.25.40.10">
    <property type="entry name" value="Tetratricopeptide repeat domain"/>
    <property type="match status" value="1"/>
</dbReference>
<evidence type="ECO:0000256" key="3">
    <source>
        <dbReference type="ARBA" id="ARBA00023125"/>
    </source>
</evidence>
<gene>
    <name evidence="7" type="ORF">KCG34_06835</name>
</gene>
<dbReference type="GO" id="GO:0005737">
    <property type="term" value="C:cytoplasm"/>
    <property type="evidence" value="ECO:0007669"/>
    <property type="project" value="TreeGrafter"/>
</dbReference>
<evidence type="ECO:0000256" key="4">
    <source>
        <dbReference type="PROSITE-ProRule" id="PRU01091"/>
    </source>
</evidence>
<feature type="domain" description="Guanylate cyclase" evidence="5">
    <location>
        <begin position="113"/>
        <end position="249"/>
    </location>
</feature>
<dbReference type="Pfam" id="PF00211">
    <property type="entry name" value="Guanylate_cyc"/>
    <property type="match status" value="1"/>
</dbReference>
<dbReference type="KEGG" id="caul:KCG34_06835"/>
<dbReference type="InterPro" id="IPR001054">
    <property type="entry name" value="A/G_cyclase"/>
</dbReference>
<dbReference type="InterPro" id="IPR001867">
    <property type="entry name" value="OmpR/PhoB-type_DNA-bd"/>
</dbReference>
<keyword evidence="8" id="KW-1185">Reference proteome</keyword>
<dbReference type="SMART" id="SM00862">
    <property type="entry name" value="Trans_reg_C"/>
    <property type="match status" value="1"/>
</dbReference>
<dbReference type="SUPFAM" id="SSF55073">
    <property type="entry name" value="Nucleotide cyclase"/>
    <property type="match status" value="1"/>
</dbReference>
<feature type="DNA-binding region" description="OmpR/PhoB-type" evidence="4">
    <location>
        <begin position="1"/>
        <end position="83"/>
    </location>
</feature>
<dbReference type="RefSeq" id="WP_211939642.1">
    <property type="nucleotide sequence ID" value="NZ_CP073078.1"/>
</dbReference>
<dbReference type="CDD" id="cd07302">
    <property type="entry name" value="CHD"/>
    <property type="match status" value="1"/>
</dbReference>
<keyword evidence="1" id="KW-0547">Nucleotide-binding</keyword>
<dbReference type="GO" id="GO:0003677">
    <property type="term" value="F:DNA binding"/>
    <property type="evidence" value="ECO:0007669"/>
    <property type="project" value="UniProtKB-UniRule"/>
</dbReference>